<dbReference type="GO" id="GO:0030688">
    <property type="term" value="C:preribosome, small subunit precursor"/>
    <property type="evidence" value="ECO:0007669"/>
    <property type="project" value="TreeGrafter"/>
</dbReference>
<comment type="caution">
    <text evidence="2">The sequence shown here is derived from an EMBL/GenBank/DDBJ whole genome shotgun (WGS) entry which is preliminary data.</text>
</comment>
<dbReference type="GO" id="GO:0030515">
    <property type="term" value="F:snoRNA binding"/>
    <property type="evidence" value="ECO:0007669"/>
    <property type="project" value="TreeGrafter"/>
</dbReference>
<evidence type="ECO:0000256" key="1">
    <source>
        <dbReference type="ARBA" id="ARBA00007114"/>
    </source>
</evidence>
<dbReference type="STRING" id="1432141.A0A015K7J2"/>
<proteinExistence type="inferred from homology"/>
<accession>A0A015K7J2</accession>
<dbReference type="EMBL" id="JEMT01001779">
    <property type="protein sequence ID" value="EXX79687.1"/>
    <property type="molecule type" value="Genomic_DNA"/>
</dbReference>
<organism evidence="2 4">
    <name type="scientific">Rhizophagus irregularis (strain DAOM 197198w)</name>
    <name type="common">Glomus intraradices</name>
    <dbReference type="NCBI Taxonomy" id="1432141"/>
    <lineage>
        <taxon>Eukaryota</taxon>
        <taxon>Fungi</taxon>
        <taxon>Fungi incertae sedis</taxon>
        <taxon>Mucoromycota</taxon>
        <taxon>Glomeromycotina</taxon>
        <taxon>Glomeromycetes</taxon>
        <taxon>Glomerales</taxon>
        <taxon>Glomeraceae</taxon>
        <taxon>Rhizophagus</taxon>
    </lineage>
</organism>
<dbReference type="GO" id="GO:0005730">
    <property type="term" value="C:nucleolus"/>
    <property type="evidence" value="ECO:0007669"/>
    <property type="project" value="TreeGrafter"/>
</dbReference>
<dbReference type="EMBL" id="JEMT01010433">
    <property type="protein sequence ID" value="EXX77662.1"/>
    <property type="molecule type" value="Genomic_DNA"/>
</dbReference>
<dbReference type="SMR" id="A0A015K7J2"/>
<gene>
    <name evidence="3" type="ORF">RirG_003190</name>
    <name evidence="2" type="ORF">RirG_021800</name>
</gene>
<dbReference type="GO" id="GO:0005737">
    <property type="term" value="C:cytoplasm"/>
    <property type="evidence" value="ECO:0007669"/>
    <property type="project" value="TreeGrafter"/>
</dbReference>
<keyword evidence="4" id="KW-1185">Reference proteome</keyword>
<name>A0A015K7J2_RHIIW</name>
<dbReference type="PANTHER" id="PTHR12821">
    <property type="entry name" value="BYSTIN"/>
    <property type="match status" value="1"/>
</dbReference>
<evidence type="ECO:0000313" key="4">
    <source>
        <dbReference type="Proteomes" id="UP000022910"/>
    </source>
</evidence>
<protein>
    <submittedName>
        <fullName evidence="2">Uncharacterized protein</fullName>
    </submittedName>
</protein>
<dbReference type="InterPro" id="IPR007955">
    <property type="entry name" value="Bystin"/>
</dbReference>
<dbReference type="HOGENOM" id="CLU_2278970_0_0_1"/>
<dbReference type="GO" id="GO:0006364">
    <property type="term" value="P:rRNA processing"/>
    <property type="evidence" value="ECO:0007669"/>
    <property type="project" value="TreeGrafter"/>
</dbReference>
<reference evidence="2 4" key="1">
    <citation type="submission" date="2014-02" db="EMBL/GenBank/DDBJ databases">
        <title>Single nucleus genome sequencing reveals high similarity among nuclei of an endomycorrhizal fungus.</title>
        <authorList>
            <person name="Lin K."/>
            <person name="Geurts R."/>
            <person name="Zhang Z."/>
            <person name="Limpens E."/>
            <person name="Saunders D.G."/>
            <person name="Mu D."/>
            <person name="Pang E."/>
            <person name="Cao H."/>
            <person name="Cha H."/>
            <person name="Lin T."/>
            <person name="Zhou Q."/>
            <person name="Shang Y."/>
            <person name="Li Y."/>
            <person name="Ivanov S."/>
            <person name="Sharma T."/>
            <person name="Velzen R.V."/>
            <person name="Ruijter N.D."/>
            <person name="Aanen D.K."/>
            <person name="Win J."/>
            <person name="Kamoun S."/>
            <person name="Bisseling T."/>
            <person name="Huang S."/>
        </authorList>
    </citation>
    <scope>NUCLEOTIDE SEQUENCE [LARGE SCALE GENOMIC DNA]</scope>
    <source>
        <strain evidence="2">DAOM 197198w</strain>
        <strain evidence="4">DAOM197198w</strain>
    </source>
</reference>
<dbReference type="AlphaFoldDB" id="A0A015K7J2"/>
<dbReference type="Proteomes" id="UP000022910">
    <property type="component" value="Unassembled WGS sequence"/>
</dbReference>
<dbReference type="PANTHER" id="PTHR12821:SF0">
    <property type="entry name" value="BYSTIN"/>
    <property type="match status" value="1"/>
</dbReference>
<evidence type="ECO:0000313" key="2">
    <source>
        <dbReference type="EMBL" id="EXX77662.1"/>
    </source>
</evidence>
<evidence type="ECO:0000313" key="3">
    <source>
        <dbReference type="EMBL" id="EXX79687.1"/>
    </source>
</evidence>
<comment type="similarity">
    <text evidence="1">Belongs to the bystin family.</text>
</comment>
<sequence>MNRKSMKKDQEVLKMFFPNVQRERKTLTDLIMEKIESQNLTKNKTSDQQSLSNTKLLFKSEELPKAFKLSNWEEILLTHPENWTPHATFEATRIFVSILKTK</sequence>
<dbReference type="Pfam" id="PF05291">
    <property type="entry name" value="Bystin"/>
    <property type="match status" value="1"/>
</dbReference>